<name>A0A2T2P2K9_CORCC</name>
<sequence length="685" mass="76086">MPYLERRTTRITGVKSNDREEPQRRHSAIGGTGKVPHAKKPRSRPPTSLRDKLGFLHSHLPHYSGPYSVGSMDIEVPAQNPRTFSNITRKGHHLLQLETVLFTLYYPAALGAGAGKDPGGRRNWSRETWLPRPRAELAKGYGKFGGVPAPLAIAYFGGTTGLTKLRAFRNCPPATHWPPEGNSKKNGYKIKNKIGSPPAGGPDEPTFPLLLFSHGLGGTRTAYSTMCGEFASYGFVVCAVEHRDGSGPRTFVNHAKEGEGSMEEREKKGKVDHSGEEKRNGYDIIDYIFLKDNPMDTSPTNEKGVDSELRMAQIEQRLAELEEAHYVLREICEGRGEEVSRKNLRQKGYIGGSSRGLIGIDWNAWKGRFHVDKYTLAGHSFGAATIVEALRNTDRFKNVQAGIIYDIWGAPIKPPADDPEHRIHLPLLGINSEAFMYWQKNFDAVMSLMNEAKEQGAPAFLCTVRGSIHISQSDFSVLFNHVCSFFLKATVHPQRAIDLNISASLEFLRDVTDGAGKSIIQRCMTDEELLRATLLEQVPDEHKPDNEWIAARLKVPHEFRTRVAATVQRKIKRQRAHGFYDTGNEVWMHFAPEENELLSWRVRNRCTDKEENDVRREETAKLTDGEDSSAGLSSAAASVLSPVDGQQARSTETTQTQDNWLGCPPALRSSSSSSSGRNAGDSDAL</sequence>
<dbReference type="GO" id="GO:0003847">
    <property type="term" value="F:1-alkyl-2-acetylglycerophosphocholine esterase activity"/>
    <property type="evidence" value="ECO:0007669"/>
    <property type="project" value="UniProtKB-EC"/>
</dbReference>
<gene>
    <name evidence="7" type="ORF">BS50DRAFT_484434</name>
</gene>
<evidence type="ECO:0000256" key="5">
    <source>
        <dbReference type="SAM" id="Coils"/>
    </source>
</evidence>
<evidence type="ECO:0000256" key="1">
    <source>
        <dbReference type="ARBA" id="ARBA00013201"/>
    </source>
</evidence>
<feature type="compositionally biased region" description="Basic and acidic residues" evidence="6">
    <location>
        <begin position="608"/>
        <end position="624"/>
    </location>
</feature>
<evidence type="ECO:0000256" key="2">
    <source>
        <dbReference type="ARBA" id="ARBA00022801"/>
    </source>
</evidence>
<feature type="compositionally biased region" description="Basic and acidic residues" evidence="6">
    <location>
        <begin position="254"/>
        <end position="275"/>
    </location>
</feature>
<keyword evidence="3" id="KW-0442">Lipid degradation</keyword>
<accession>A0A2T2P2K9</accession>
<dbReference type="STRING" id="1448308.A0A2T2P2K9"/>
<proteinExistence type="predicted"/>
<dbReference type="InterPro" id="IPR029058">
    <property type="entry name" value="AB_hydrolase_fold"/>
</dbReference>
<feature type="region of interest" description="Disordered" evidence="6">
    <location>
        <begin position="608"/>
        <end position="685"/>
    </location>
</feature>
<dbReference type="OrthoDB" id="2363873at2759"/>
<keyword evidence="5" id="KW-0175">Coiled coil</keyword>
<evidence type="ECO:0000313" key="8">
    <source>
        <dbReference type="Proteomes" id="UP000240883"/>
    </source>
</evidence>
<protein>
    <recommendedName>
        <fullName evidence="1">1-alkyl-2-acetylglycerophosphocholine esterase</fullName>
        <ecNumber evidence="1">3.1.1.47</ecNumber>
    </recommendedName>
</protein>
<feature type="region of interest" description="Disordered" evidence="6">
    <location>
        <begin position="1"/>
        <end position="52"/>
    </location>
</feature>
<dbReference type="PANTHER" id="PTHR10272:SF0">
    <property type="entry name" value="PLATELET-ACTIVATING FACTOR ACETYLHYDROLASE"/>
    <property type="match status" value="1"/>
</dbReference>
<dbReference type="Gene3D" id="3.40.50.1820">
    <property type="entry name" value="alpha/beta hydrolase"/>
    <property type="match status" value="1"/>
</dbReference>
<evidence type="ECO:0000256" key="4">
    <source>
        <dbReference type="ARBA" id="ARBA00023098"/>
    </source>
</evidence>
<organism evidence="7 8">
    <name type="scientific">Corynespora cassiicola Philippines</name>
    <dbReference type="NCBI Taxonomy" id="1448308"/>
    <lineage>
        <taxon>Eukaryota</taxon>
        <taxon>Fungi</taxon>
        <taxon>Dikarya</taxon>
        <taxon>Ascomycota</taxon>
        <taxon>Pezizomycotina</taxon>
        <taxon>Dothideomycetes</taxon>
        <taxon>Pleosporomycetidae</taxon>
        <taxon>Pleosporales</taxon>
        <taxon>Corynesporascaceae</taxon>
        <taxon>Corynespora</taxon>
    </lineage>
</organism>
<keyword evidence="8" id="KW-1185">Reference proteome</keyword>
<evidence type="ECO:0000313" key="7">
    <source>
        <dbReference type="EMBL" id="PSN71746.1"/>
    </source>
</evidence>
<keyword evidence="4" id="KW-0443">Lipid metabolism</keyword>
<dbReference type="Proteomes" id="UP000240883">
    <property type="component" value="Unassembled WGS sequence"/>
</dbReference>
<dbReference type="SUPFAM" id="SSF53474">
    <property type="entry name" value="alpha/beta-Hydrolases"/>
    <property type="match status" value="1"/>
</dbReference>
<keyword evidence="2" id="KW-0378">Hydrolase</keyword>
<dbReference type="Pfam" id="PF03403">
    <property type="entry name" value="PAF-AH_p_II"/>
    <property type="match status" value="1"/>
</dbReference>
<reference evidence="7 8" key="1">
    <citation type="journal article" date="2018" name="Front. Microbiol.">
        <title>Genome-Wide Analysis of Corynespora cassiicola Leaf Fall Disease Putative Effectors.</title>
        <authorList>
            <person name="Lopez D."/>
            <person name="Ribeiro S."/>
            <person name="Label P."/>
            <person name="Fumanal B."/>
            <person name="Venisse J.S."/>
            <person name="Kohler A."/>
            <person name="de Oliveira R.R."/>
            <person name="Labutti K."/>
            <person name="Lipzen A."/>
            <person name="Lail K."/>
            <person name="Bauer D."/>
            <person name="Ohm R.A."/>
            <person name="Barry K.W."/>
            <person name="Spatafora J."/>
            <person name="Grigoriev I.V."/>
            <person name="Martin F.M."/>
            <person name="Pujade-Renaud V."/>
        </authorList>
    </citation>
    <scope>NUCLEOTIDE SEQUENCE [LARGE SCALE GENOMIC DNA]</scope>
    <source>
        <strain evidence="7 8">Philippines</strain>
    </source>
</reference>
<feature type="coiled-coil region" evidence="5">
    <location>
        <begin position="304"/>
        <end position="331"/>
    </location>
</feature>
<feature type="compositionally biased region" description="Polar residues" evidence="6">
    <location>
        <begin position="647"/>
        <end position="659"/>
    </location>
</feature>
<feature type="compositionally biased region" description="Low complexity" evidence="6">
    <location>
        <begin position="628"/>
        <end position="641"/>
    </location>
</feature>
<evidence type="ECO:0000256" key="6">
    <source>
        <dbReference type="SAM" id="MobiDB-lite"/>
    </source>
</evidence>
<dbReference type="GO" id="GO:0016042">
    <property type="term" value="P:lipid catabolic process"/>
    <property type="evidence" value="ECO:0007669"/>
    <property type="project" value="UniProtKB-KW"/>
</dbReference>
<dbReference type="PANTHER" id="PTHR10272">
    <property type="entry name" value="PLATELET-ACTIVATING FACTOR ACETYLHYDROLASE"/>
    <property type="match status" value="1"/>
</dbReference>
<evidence type="ECO:0000256" key="3">
    <source>
        <dbReference type="ARBA" id="ARBA00022963"/>
    </source>
</evidence>
<feature type="region of interest" description="Disordered" evidence="6">
    <location>
        <begin position="249"/>
        <end position="275"/>
    </location>
</feature>
<dbReference type="AlphaFoldDB" id="A0A2T2P2K9"/>
<dbReference type="EMBL" id="KZ678130">
    <property type="protein sequence ID" value="PSN71746.1"/>
    <property type="molecule type" value="Genomic_DNA"/>
</dbReference>
<dbReference type="EC" id="3.1.1.47" evidence="1"/>